<organism evidence="2">
    <name type="scientific">Amphimedon queenslandica</name>
    <name type="common">Sponge</name>
    <dbReference type="NCBI Taxonomy" id="400682"/>
    <lineage>
        <taxon>Eukaryota</taxon>
        <taxon>Metazoa</taxon>
        <taxon>Porifera</taxon>
        <taxon>Demospongiae</taxon>
        <taxon>Heteroscleromorpha</taxon>
        <taxon>Haplosclerida</taxon>
        <taxon>Niphatidae</taxon>
        <taxon>Amphimedon</taxon>
    </lineage>
</organism>
<reference evidence="2" key="1">
    <citation type="submission" date="2017-05" db="UniProtKB">
        <authorList>
            <consortium name="EnsemblMetazoa"/>
        </authorList>
    </citation>
    <scope>IDENTIFICATION</scope>
</reference>
<dbReference type="CDD" id="cd01670">
    <property type="entry name" value="Death"/>
    <property type="match status" value="1"/>
</dbReference>
<evidence type="ECO:0000313" key="2">
    <source>
        <dbReference type="EnsemblMetazoa" id="Aqu2.1.16050_001"/>
    </source>
</evidence>
<dbReference type="AlphaFoldDB" id="A0A1X7TMI4"/>
<feature type="region of interest" description="Disordered" evidence="1">
    <location>
        <begin position="1"/>
        <end position="22"/>
    </location>
</feature>
<feature type="compositionally biased region" description="Basic and acidic residues" evidence="1">
    <location>
        <begin position="7"/>
        <end position="22"/>
    </location>
</feature>
<accession>A0A1X7TMI4</accession>
<proteinExistence type="predicted"/>
<sequence>MGNTESNFEKQTNESDKVKPIKEDVLTDSDVSQAKHLDITDLANVMKNLKSIDYTQWITLGISLGLHYNTLGVIEEKCRGDVKQCLLKCMAAWLRGEDKVTLKGGPSWLSLAEALEEIEENDIARNIRAK</sequence>
<dbReference type="Gene3D" id="1.10.533.10">
    <property type="entry name" value="Death Domain, Fas"/>
    <property type="match status" value="1"/>
</dbReference>
<dbReference type="EnsemblMetazoa" id="Aqu2.1.16050_001">
    <property type="protein sequence ID" value="Aqu2.1.16050_001"/>
    <property type="gene ID" value="Aqu2.1.16050"/>
</dbReference>
<dbReference type="SUPFAM" id="SSF47986">
    <property type="entry name" value="DEATH domain"/>
    <property type="match status" value="1"/>
</dbReference>
<name>A0A1X7TMI4_AMPQE</name>
<protein>
    <submittedName>
        <fullName evidence="2">Uncharacterized protein</fullName>
    </submittedName>
</protein>
<dbReference type="InterPro" id="IPR011029">
    <property type="entry name" value="DEATH-like_dom_sf"/>
</dbReference>
<dbReference type="InParanoid" id="A0A1X7TMI4"/>
<evidence type="ECO:0000256" key="1">
    <source>
        <dbReference type="SAM" id="MobiDB-lite"/>
    </source>
</evidence>